<dbReference type="InterPro" id="IPR053451">
    <property type="entry name" value="Phenazine_biosynth_oxidase"/>
</dbReference>
<dbReference type="Pfam" id="PF01243">
    <property type="entry name" value="PNPOx_N"/>
    <property type="match status" value="1"/>
</dbReference>
<dbReference type="RefSeq" id="WP_068691684.1">
    <property type="nucleotide sequence ID" value="NZ_CP063196.1"/>
</dbReference>
<feature type="compositionally biased region" description="Polar residues" evidence="6">
    <location>
        <begin position="1"/>
        <end position="11"/>
    </location>
</feature>
<feature type="binding site" evidence="5">
    <location>
        <position position="84"/>
    </location>
    <ligand>
        <name>FMN</name>
        <dbReference type="ChEBI" id="CHEBI:58210"/>
    </ligand>
</feature>
<keyword evidence="4 9" id="KW-0560">Oxidoreductase</keyword>
<dbReference type="Gene3D" id="2.30.110.10">
    <property type="entry name" value="Electron Transport, Fmn-binding Protein, Chain A"/>
    <property type="match status" value="1"/>
</dbReference>
<evidence type="ECO:0000259" key="7">
    <source>
        <dbReference type="Pfam" id="PF01243"/>
    </source>
</evidence>
<dbReference type="EMBL" id="CP063196">
    <property type="protein sequence ID" value="UOE21259.1"/>
    <property type="molecule type" value="Genomic_DNA"/>
</dbReference>
<dbReference type="NCBIfam" id="NF038138">
    <property type="entry name" value="phena_PhzG"/>
    <property type="match status" value="1"/>
</dbReference>
<dbReference type="KEGG" id="thao:NI17_009025"/>
<keyword evidence="3 5" id="KW-0288">FMN</keyword>
<dbReference type="AlphaFoldDB" id="A0A399FWL8"/>
<evidence type="ECO:0000259" key="8">
    <source>
        <dbReference type="Pfam" id="PF10590"/>
    </source>
</evidence>
<protein>
    <submittedName>
        <fullName evidence="9">Phenazine biosynthesis FMN-dependent oxidase PhzG</fullName>
        <ecNumber evidence="9">1.-.-.-</ecNumber>
    </submittedName>
</protein>
<keyword evidence="2" id="KW-0285">Flavoprotein</keyword>
<dbReference type="Pfam" id="PF10590">
    <property type="entry name" value="PNP_phzG_C"/>
    <property type="match status" value="1"/>
</dbReference>
<dbReference type="SUPFAM" id="SSF50475">
    <property type="entry name" value="FMN-binding split barrel"/>
    <property type="match status" value="1"/>
</dbReference>
<dbReference type="Proteomes" id="UP000265719">
    <property type="component" value="Chromosome"/>
</dbReference>
<comment type="similarity">
    <text evidence="1">Belongs to the pyridoxamine 5'-phosphate oxidase family.</text>
</comment>
<keyword evidence="10" id="KW-1185">Reference proteome</keyword>
<organism evidence="9 10">
    <name type="scientific">Thermobifida halotolerans</name>
    <dbReference type="NCBI Taxonomy" id="483545"/>
    <lineage>
        <taxon>Bacteria</taxon>
        <taxon>Bacillati</taxon>
        <taxon>Actinomycetota</taxon>
        <taxon>Actinomycetes</taxon>
        <taxon>Streptosporangiales</taxon>
        <taxon>Nocardiopsidaceae</taxon>
        <taxon>Thermobifida</taxon>
    </lineage>
</organism>
<dbReference type="GO" id="GO:0008615">
    <property type="term" value="P:pyridoxine biosynthetic process"/>
    <property type="evidence" value="ECO:0007669"/>
    <property type="project" value="InterPro"/>
</dbReference>
<sequence>MDTSRFESLTGETGLDFPEYETPPPEPMGLVRRWLDEAVARGVREPRALALATADQHGRASNRIVVITRLDECGVVFTSHSSSRKGRELAATRWASGLLYWRETGQQIILSGPVAQLDEAESDALWAARPHPLHAMSTASRQSEPLSDAEALRAEAGRLARAGTPLPRPDRFVGYLLSPTEVEFWCASPDRLHRRLRYDLHERTWHTVRLQP</sequence>
<dbReference type="InterPro" id="IPR012349">
    <property type="entry name" value="Split_barrel_FMN-bd"/>
</dbReference>
<feature type="binding site" evidence="5">
    <location>
        <begin position="142"/>
        <end position="143"/>
    </location>
    <ligand>
        <name>FMN</name>
        <dbReference type="ChEBI" id="CHEBI:58210"/>
    </ligand>
</feature>
<comment type="cofactor">
    <cofactor evidence="5">
        <name>FMN</name>
        <dbReference type="ChEBI" id="CHEBI:58210"/>
    </cofactor>
    <text evidence="5">Binds 1 FMN per subunit.</text>
</comment>
<dbReference type="OrthoDB" id="9780392at2"/>
<dbReference type="PANTHER" id="PTHR10851">
    <property type="entry name" value="PYRIDOXINE-5-PHOSPHATE OXIDASE"/>
    <property type="match status" value="1"/>
</dbReference>
<dbReference type="PANTHER" id="PTHR10851:SF0">
    <property type="entry name" value="PYRIDOXINE-5'-PHOSPHATE OXIDASE"/>
    <property type="match status" value="1"/>
</dbReference>
<evidence type="ECO:0000256" key="2">
    <source>
        <dbReference type="ARBA" id="ARBA00022630"/>
    </source>
</evidence>
<feature type="binding site" evidence="5">
    <location>
        <position position="185"/>
    </location>
    <ligand>
        <name>FMN</name>
        <dbReference type="ChEBI" id="CHEBI:58210"/>
    </ligand>
</feature>
<dbReference type="EC" id="1.-.-.-" evidence="9"/>
<gene>
    <name evidence="9" type="primary">phzG</name>
    <name evidence="9" type="ORF">NI17_009025</name>
</gene>
<accession>A0A399FWL8</accession>
<feature type="binding site" evidence="5">
    <location>
        <position position="85"/>
    </location>
    <ligand>
        <name>FMN</name>
        <dbReference type="ChEBI" id="CHEBI:58210"/>
    </ligand>
</feature>
<dbReference type="InterPro" id="IPR019576">
    <property type="entry name" value="Pyridoxamine_oxidase_dimer_C"/>
</dbReference>
<dbReference type="GO" id="GO:0004733">
    <property type="term" value="F:pyridoxamine phosphate oxidase activity"/>
    <property type="evidence" value="ECO:0007669"/>
    <property type="project" value="InterPro"/>
</dbReference>
<evidence type="ECO:0000256" key="5">
    <source>
        <dbReference type="PIRSR" id="PIRSR000190-2"/>
    </source>
</evidence>
<proteinExistence type="inferred from homology"/>
<evidence type="ECO:0000313" key="10">
    <source>
        <dbReference type="Proteomes" id="UP000265719"/>
    </source>
</evidence>
<dbReference type="InterPro" id="IPR000659">
    <property type="entry name" value="Pyridox_Oxase"/>
</dbReference>
<dbReference type="GO" id="GO:0010181">
    <property type="term" value="F:FMN binding"/>
    <property type="evidence" value="ECO:0007669"/>
    <property type="project" value="InterPro"/>
</dbReference>
<reference evidence="9" key="1">
    <citation type="submission" date="2020-10" db="EMBL/GenBank/DDBJ databases">
        <title>De novo genome project of the cellulose decomposer Thermobifida halotolerans type strain.</title>
        <authorList>
            <person name="Nagy I."/>
            <person name="Horvath B."/>
            <person name="Kukolya J."/>
            <person name="Nagy I."/>
            <person name="Orsini M."/>
        </authorList>
    </citation>
    <scope>NUCLEOTIDE SEQUENCE</scope>
    <source>
        <strain evidence="9">DSM 44931</strain>
    </source>
</reference>
<name>A0A399FWL8_9ACTN</name>
<feature type="domain" description="Pyridoxine 5'-phosphate oxidase dimerisation C-terminal" evidence="8">
    <location>
        <begin position="173"/>
        <end position="212"/>
    </location>
</feature>
<feature type="binding site" evidence="5">
    <location>
        <position position="195"/>
    </location>
    <ligand>
        <name>FMN</name>
        <dbReference type="ChEBI" id="CHEBI:58210"/>
    </ligand>
</feature>
<feature type="region of interest" description="Disordered" evidence="6">
    <location>
        <begin position="1"/>
        <end position="26"/>
    </location>
</feature>
<dbReference type="InterPro" id="IPR011576">
    <property type="entry name" value="Pyridox_Oxase_N"/>
</dbReference>
<evidence type="ECO:0000256" key="4">
    <source>
        <dbReference type="ARBA" id="ARBA00023002"/>
    </source>
</evidence>
<evidence type="ECO:0000313" key="9">
    <source>
        <dbReference type="EMBL" id="UOE21259.1"/>
    </source>
</evidence>
<feature type="domain" description="Pyridoxamine 5'-phosphate oxidase N-terminal" evidence="7">
    <location>
        <begin position="35"/>
        <end position="156"/>
    </location>
</feature>
<feature type="binding site" evidence="5">
    <location>
        <position position="107"/>
    </location>
    <ligand>
        <name>FMN</name>
        <dbReference type="ChEBI" id="CHEBI:58210"/>
    </ligand>
</feature>
<evidence type="ECO:0000256" key="6">
    <source>
        <dbReference type="SAM" id="MobiDB-lite"/>
    </source>
</evidence>
<evidence type="ECO:0000256" key="3">
    <source>
        <dbReference type="ARBA" id="ARBA00022643"/>
    </source>
</evidence>
<dbReference type="NCBIfam" id="NF004231">
    <property type="entry name" value="PRK05679.1"/>
    <property type="match status" value="1"/>
</dbReference>
<evidence type="ECO:0000256" key="1">
    <source>
        <dbReference type="ARBA" id="ARBA00007301"/>
    </source>
</evidence>
<dbReference type="PIRSF" id="PIRSF000190">
    <property type="entry name" value="Pyd_amn-ph_oxd"/>
    <property type="match status" value="1"/>
</dbReference>